<dbReference type="HOGENOM" id="CLU_456305_0_0_1"/>
<dbReference type="STRING" id="946122.A0A0C2TEB9"/>
<feature type="compositionally biased region" description="Basic residues" evidence="1">
    <location>
        <begin position="140"/>
        <end position="149"/>
    </location>
</feature>
<feature type="region of interest" description="Disordered" evidence="1">
    <location>
        <begin position="464"/>
        <end position="496"/>
    </location>
</feature>
<sequence>MPNKPTPKSKSKKAPKTVASSIAQMLKQPVDLESLVAEEMKRPIAGSSLKRDASVISVSSSDEETPLAMKANFKKVKIALPRPGTPEYDNLKPVTLTCTPPTTPVSAMSSTGRPKRTITKTQKALAAETNVEDSPSPKKLFPKSSRKKLTQLSAAAPIDDSHVSVKVEPPVHEDSIIVRDLRNVSPKKYPNHAKVAVSDDEDIPDALPSNQLALLRTPQQKSAKQKKPLIDDECEVSGDASDPSDAVSVGDVVSELESETREGISHDTKEPRQSEQLESGGTATKSGADAEESEDEDDSSLLAVTHSRWQDKTLRKYGLYDNLCEIPILYSFRPYDWSSRLFDEFATIENLSKSFDANVMRSLVAFLKFSRSGRFINMARSDPSLFTRGSPVKFAGKNTFPVSLMAVSVQESFIRSPGLYGNSTTIPVYKITGHPFPQEWRRDVSLWCSLLGYEDTEVAGPVGPLGVTFQTKTPSKTGTTSRPSSPVKPGKSKNTVHIPNMAPASRFSGTFNQTSHPFEVPIPIFDGRRTATHPAFSFSDADFDKLSSWPRWKAEGELPDDSLVVVGYTWTTYLSMNGSQSMSFSSNLLFVILLALAS</sequence>
<feature type="compositionally biased region" description="Polar residues" evidence="1">
    <location>
        <begin position="276"/>
        <end position="285"/>
    </location>
</feature>
<feature type="region of interest" description="Disordered" evidence="1">
    <location>
        <begin position="184"/>
        <end position="302"/>
    </location>
</feature>
<accession>A0A0C2TEB9</accession>
<keyword evidence="3" id="KW-1185">Reference proteome</keyword>
<dbReference type="OrthoDB" id="3069426at2759"/>
<evidence type="ECO:0000256" key="1">
    <source>
        <dbReference type="SAM" id="MobiDB-lite"/>
    </source>
</evidence>
<proteinExistence type="predicted"/>
<evidence type="ECO:0000313" key="3">
    <source>
        <dbReference type="Proteomes" id="UP000054549"/>
    </source>
</evidence>
<feature type="compositionally biased region" description="Basic and acidic residues" evidence="1">
    <location>
        <begin position="258"/>
        <end position="275"/>
    </location>
</feature>
<dbReference type="AlphaFoldDB" id="A0A0C2TEB9"/>
<dbReference type="EMBL" id="KN818244">
    <property type="protein sequence ID" value="KIL65174.1"/>
    <property type="molecule type" value="Genomic_DNA"/>
</dbReference>
<evidence type="ECO:0000313" key="2">
    <source>
        <dbReference type="EMBL" id="KIL65174.1"/>
    </source>
</evidence>
<name>A0A0C2TEB9_AMAMK</name>
<feature type="compositionally biased region" description="Acidic residues" evidence="1">
    <location>
        <begin position="289"/>
        <end position="299"/>
    </location>
</feature>
<reference evidence="2 3" key="1">
    <citation type="submission" date="2014-04" db="EMBL/GenBank/DDBJ databases">
        <title>Evolutionary Origins and Diversification of the Mycorrhizal Mutualists.</title>
        <authorList>
            <consortium name="DOE Joint Genome Institute"/>
            <consortium name="Mycorrhizal Genomics Consortium"/>
            <person name="Kohler A."/>
            <person name="Kuo A."/>
            <person name="Nagy L.G."/>
            <person name="Floudas D."/>
            <person name="Copeland A."/>
            <person name="Barry K.W."/>
            <person name="Cichocki N."/>
            <person name="Veneault-Fourrey C."/>
            <person name="LaButti K."/>
            <person name="Lindquist E.A."/>
            <person name="Lipzen A."/>
            <person name="Lundell T."/>
            <person name="Morin E."/>
            <person name="Murat C."/>
            <person name="Riley R."/>
            <person name="Ohm R."/>
            <person name="Sun H."/>
            <person name="Tunlid A."/>
            <person name="Henrissat B."/>
            <person name="Grigoriev I.V."/>
            <person name="Hibbett D.S."/>
            <person name="Martin F."/>
        </authorList>
    </citation>
    <scope>NUCLEOTIDE SEQUENCE [LARGE SCALE GENOMIC DNA]</scope>
    <source>
        <strain evidence="2 3">Koide BX008</strain>
    </source>
</reference>
<feature type="compositionally biased region" description="Polar residues" evidence="1">
    <location>
        <begin position="468"/>
        <end position="484"/>
    </location>
</feature>
<gene>
    <name evidence="2" type="ORF">M378DRAFT_11025</name>
</gene>
<organism evidence="2 3">
    <name type="scientific">Amanita muscaria (strain Koide BX008)</name>
    <dbReference type="NCBI Taxonomy" id="946122"/>
    <lineage>
        <taxon>Eukaryota</taxon>
        <taxon>Fungi</taxon>
        <taxon>Dikarya</taxon>
        <taxon>Basidiomycota</taxon>
        <taxon>Agaricomycotina</taxon>
        <taxon>Agaricomycetes</taxon>
        <taxon>Agaricomycetidae</taxon>
        <taxon>Agaricales</taxon>
        <taxon>Pluteineae</taxon>
        <taxon>Amanitaceae</taxon>
        <taxon>Amanita</taxon>
    </lineage>
</organism>
<dbReference type="Proteomes" id="UP000054549">
    <property type="component" value="Unassembled WGS sequence"/>
</dbReference>
<protein>
    <submittedName>
        <fullName evidence="2">Uncharacterized protein</fullName>
    </submittedName>
</protein>
<feature type="compositionally biased region" description="Polar residues" evidence="1">
    <location>
        <begin position="208"/>
        <end position="222"/>
    </location>
</feature>
<dbReference type="InParanoid" id="A0A0C2TEB9"/>
<feature type="region of interest" description="Disordered" evidence="1">
    <location>
        <begin position="81"/>
        <end position="155"/>
    </location>
</feature>